<dbReference type="AlphaFoldDB" id="A0A1Y2F0R3"/>
<sequence>MNSKGTEKTINNKKYKFSSFFRKNDVKIINNAFDEIKNDKSSNTSQPTTTTTENNNNNDSLCPLSLEAHKKLDNSISTISIDSNVDFTVIKADSSNNEKDIENDSDDSRSKRQSSRKNRNKNKLVVEDIEILNVDDIEQTEEITLKARRPMGYDEDYYIINQELFHTNNKMNSSTEKQTEGTNYEENEPKLITNAFFTESDHLQQKKDKKLKKLSKKDKSKSNDRSSVEEKNNNKALSNSEKNSSSSMECEINDIIDYGKINKNKNMSVNTNDENGSIHPFSVL</sequence>
<protein>
    <submittedName>
        <fullName evidence="2">Uncharacterized protein</fullName>
    </submittedName>
</protein>
<accession>A0A1Y2F0R3</accession>
<feature type="region of interest" description="Disordered" evidence="1">
    <location>
        <begin position="169"/>
        <end position="188"/>
    </location>
</feature>
<organism evidence="2 3">
    <name type="scientific">Neocallimastix californiae</name>
    <dbReference type="NCBI Taxonomy" id="1754190"/>
    <lineage>
        <taxon>Eukaryota</taxon>
        <taxon>Fungi</taxon>
        <taxon>Fungi incertae sedis</taxon>
        <taxon>Chytridiomycota</taxon>
        <taxon>Chytridiomycota incertae sedis</taxon>
        <taxon>Neocallimastigomycetes</taxon>
        <taxon>Neocallimastigales</taxon>
        <taxon>Neocallimastigaceae</taxon>
        <taxon>Neocallimastix</taxon>
    </lineage>
</organism>
<dbReference type="EMBL" id="MCOG01000019">
    <property type="protein sequence ID" value="ORY77472.1"/>
    <property type="molecule type" value="Genomic_DNA"/>
</dbReference>
<feature type="compositionally biased region" description="Basic residues" evidence="1">
    <location>
        <begin position="111"/>
        <end position="120"/>
    </location>
</feature>
<proteinExistence type="predicted"/>
<evidence type="ECO:0000313" key="3">
    <source>
        <dbReference type="Proteomes" id="UP000193920"/>
    </source>
</evidence>
<keyword evidence="3" id="KW-1185">Reference proteome</keyword>
<feature type="compositionally biased region" description="Low complexity" evidence="1">
    <location>
        <begin position="234"/>
        <end position="247"/>
    </location>
</feature>
<evidence type="ECO:0000313" key="2">
    <source>
        <dbReference type="EMBL" id="ORY77472.1"/>
    </source>
</evidence>
<dbReference type="Proteomes" id="UP000193920">
    <property type="component" value="Unassembled WGS sequence"/>
</dbReference>
<feature type="region of interest" description="Disordered" evidence="1">
    <location>
        <begin position="37"/>
        <end position="62"/>
    </location>
</feature>
<feature type="compositionally biased region" description="Basic and acidic residues" evidence="1">
    <location>
        <begin position="220"/>
        <end position="233"/>
    </location>
</feature>
<feature type="compositionally biased region" description="Basic and acidic residues" evidence="1">
    <location>
        <begin position="97"/>
        <end position="110"/>
    </location>
</feature>
<feature type="compositionally biased region" description="Low complexity" evidence="1">
    <location>
        <begin position="41"/>
        <end position="60"/>
    </location>
</feature>
<reference evidence="2 3" key="1">
    <citation type="submission" date="2016-08" db="EMBL/GenBank/DDBJ databases">
        <title>A Parts List for Fungal Cellulosomes Revealed by Comparative Genomics.</title>
        <authorList>
            <consortium name="DOE Joint Genome Institute"/>
            <person name="Haitjema C.H."/>
            <person name="Gilmore S.P."/>
            <person name="Henske J.K."/>
            <person name="Solomon K.V."/>
            <person name="De Groot R."/>
            <person name="Kuo A."/>
            <person name="Mondo S.J."/>
            <person name="Salamov A.A."/>
            <person name="Labutti K."/>
            <person name="Zhao Z."/>
            <person name="Chiniquy J."/>
            <person name="Barry K."/>
            <person name="Brewer H.M."/>
            <person name="Purvine S.O."/>
            <person name="Wright A.T."/>
            <person name="Boxma B."/>
            <person name="Van Alen T."/>
            <person name="Hackstein J.H."/>
            <person name="Baker S.E."/>
            <person name="Grigoriev I.V."/>
            <person name="O'Malley M.A."/>
        </authorList>
    </citation>
    <scope>NUCLEOTIDE SEQUENCE [LARGE SCALE GENOMIC DNA]</scope>
    <source>
        <strain evidence="2 3">G1</strain>
    </source>
</reference>
<comment type="caution">
    <text evidence="2">The sequence shown here is derived from an EMBL/GenBank/DDBJ whole genome shotgun (WGS) entry which is preliminary data.</text>
</comment>
<name>A0A1Y2F0R3_9FUNG</name>
<feature type="region of interest" description="Disordered" evidence="1">
    <location>
        <begin position="196"/>
        <end position="248"/>
    </location>
</feature>
<feature type="compositionally biased region" description="Basic residues" evidence="1">
    <location>
        <begin position="207"/>
        <end position="219"/>
    </location>
</feature>
<evidence type="ECO:0000256" key="1">
    <source>
        <dbReference type="SAM" id="MobiDB-lite"/>
    </source>
</evidence>
<gene>
    <name evidence="2" type="ORF">LY90DRAFT_698514</name>
</gene>
<feature type="region of interest" description="Disordered" evidence="1">
    <location>
        <begin position="97"/>
        <end position="120"/>
    </location>
</feature>
<feature type="compositionally biased region" description="Polar residues" evidence="1">
    <location>
        <begin position="169"/>
        <end position="184"/>
    </location>
</feature>